<organism evidence="3 4">
    <name type="scientific">Thraustotheca clavata</name>
    <dbReference type="NCBI Taxonomy" id="74557"/>
    <lineage>
        <taxon>Eukaryota</taxon>
        <taxon>Sar</taxon>
        <taxon>Stramenopiles</taxon>
        <taxon>Oomycota</taxon>
        <taxon>Saprolegniomycetes</taxon>
        <taxon>Saprolegniales</taxon>
        <taxon>Achlyaceae</taxon>
        <taxon>Thraustotheca</taxon>
    </lineage>
</organism>
<evidence type="ECO:0000313" key="3">
    <source>
        <dbReference type="EMBL" id="OQR97557.1"/>
    </source>
</evidence>
<dbReference type="GO" id="GO:0008270">
    <property type="term" value="F:zinc ion binding"/>
    <property type="evidence" value="ECO:0007669"/>
    <property type="project" value="UniProtKB-KW"/>
</dbReference>
<dbReference type="InterPro" id="IPR051438">
    <property type="entry name" value="RNF_E3_ubiq-protein_ligase"/>
</dbReference>
<dbReference type="GO" id="GO:0006511">
    <property type="term" value="P:ubiquitin-dependent protein catabolic process"/>
    <property type="evidence" value="ECO:0007669"/>
    <property type="project" value="TreeGrafter"/>
</dbReference>
<dbReference type="STRING" id="74557.A0A1V9ZHW2"/>
<dbReference type="AlphaFoldDB" id="A0A1V9ZHW2"/>
<keyword evidence="4" id="KW-1185">Reference proteome</keyword>
<dbReference type="SUPFAM" id="SSF57850">
    <property type="entry name" value="RING/U-box"/>
    <property type="match status" value="1"/>
</dbReference>
<dbReference type="InterPro" id="IPR001841">
    <property type="entry name" value="Znf_RING"/>
</dbReference>
<evidence type="ECO:0000256" key="1">
    <source>
        <dbReference type="PROSITE-ProRule" id="PRU00175"/>
    </source>
</evidence>
<feature type="domain" description="RING-type" evidence="2">
    <location>
        <begin position="21"/>
        <end position="62"/>
    </location>
</feature>
<dbReference type="InterPro" id="IPR013083">
    <property type="entry name" value="Znf_RING/FYVE/PHD"/>
</dbReference>
<dbReference type="Pfam" id="PF13639">
    <property type="entry name" value="zf-RING_2"/>
    <property type="match status" value="1"/>
</dbReference>
<comment type="caution">
    <text evidence="3">The sequence shown here is derived from an EMBL/GenBank/DDBJ whole genome shotgun (WGS) entry which is preliminary data.</text>
</comment>
<dbReference type="Gene3D" id="3.30.40.10">
    <property type="entry name" value="Zinc/RING finger domain, C3HC4 (zinc finger)"/>
    <property type="match status" value="1"/>
</dbReference>
<dbReference type="Proteomes" id="UP000243217">
    <property type="component" value="Unassembled WGS sequence"/>
</dbReference>
<keyword evidence="1" id="KW-0862">Zinc</keyword>
<dbReference type="GO" id="GO:0061630">
    <property type="term" value="F:ubiquitin protein ligase activity"/>
    <property type="evidence" value="ECO:0007669"/>
    <property type="project" value="TreeGrafter"/>
</dbReference>
<keyword evidence="1" id="KW-0863">Zinc-finger</keyword>
<keyword evidence="1" id="KW-0479">Metal-binding</keyword>
<dbReference type="OrthoDB" id="61516at2759"/>
<dbReference type="GO" id="GO:0000209">
    <property type="term" value="P:protein polyubiquitination"/>
    <property type="evidence" value="ECO:0007669"/>
    <property type="project" value="TreeGrafter"/>
</dbReference>
<sequence>MESSVEEIRHVRARAHRPFRCPICLDTYQDRVLECSVCANVFCASCIEECLKRKKDQCPMCRSDPSPLRRNKPIERLVAMLPEACPNLENGCLALLTWTSVEAHAVTCGYGKFKCSLCLMEGLKRDHDNEACAARHWDAPFKGEEIKQALKNLMAAEWNKADSNTALARIALLTCLTQSGPFNEEKQHELVITG</sequence>
<gene>
    <name evidence="3" type="ORF">THRCLA_06913</name>
</gene>
<dbReference type="EMBL" id="JNBS01001901">
    <property type="protein sequence ID" value="OQR97557.1"/>
    <property type="molecule type" value="Genomic_DNA"/>
</dbReference>
<evidence type="ECO:0000313" key="4">
    <source>
        <dbReference type="Proteomes" id="UP000243217"/>
    </source>
</evidence>
<reference evidence="3 4" key="1">
    <citation type="journal article" date="2014" name="Genome Biol. Evol.">
        <title>The secreted proteins of Achlya hypogyna and Thraustotheca clavata identify the ancestral oomycete secretome and reveal gene acquisitions by horizontal gene transfer.</title>
        <authorList>
            <person name="Misner I."/>
            <person name="Blouin N."/>
            <person name="Leonard G."/>
            <person name="Richards T.A."/>
            <person name="Lane C.E."/>
        </authorList>
    </citation>
    <scope>NUCLEOTIDE SEQUENCE [LARGE SCALE GENOMIC DNA]</scope>
    <source>
        <strain evidence="3 4">ATCC 34112</strain>
    </source>
</reference>
<name>A0A1V9ZHW2_9STRA</name>
<protein>
    <recommendedName>
        <fullName evidence="2">RING-type domain-containing protein</fullName>
    </recommendedName>
</protein>
<dbReference type="PROSITE" id="PS50089">
    <property type="entry name" value="ZF_RING_2"/>
    <property type="match status" value="1"/>
</dbReference>
<dbReference type="PANTHER" id="PTHR46016">
    <property type="entry name" value="ZINC FINGER, RING/FYVE/PHD-TYPE"/>
    <property type="match status" value="1"/>
</dbReference>
<evidence type="ECO:0000259" key="2">
    <source>
        <dbReference type="PROSITE" id="PS50089"/>
    </source>
</evidence>
<proteinExistence type="predicted"/>
<dbReference type="PANTHER" id="PTHR46016:SF1">
    <property type="entry name" value="RING-TYPE DOMAIN-CONTAINING PROTEIN"/>
    <property type="match status" value="1"/>
</dbReference>
<accession>A0A1V9ZHW2</accession>